<dbReference type="InterPro" id="IPR013087">
    <property type="entry name" value="Znf_C2H2_type"/>
</dbReference>
<dbReference type="PROSITE" id="PS50054">
    <property type="entry name" value="TYR_PHOSPHATASE_DUAL"/>
    <property type="match status" value="1"/>
</dbReference>
<feature type="region of interest" description="Disordered" evidence="6">
    <location>
        <begin position="303"/>
        <end position="326"/>
    </location>
</feature>
<dbReference type="GO" id="GO:0005634">
    <property type="term" value="C:nucleus"/>
    <property type="evidence" value="ECO:0007669"/>
    <property type="project" value="TreeGrafter"/>
</dbReference>
<dbReference type="CDD" id="cd14518">
    <property type="entry name" value="DSP_fungal_YVH1"/>
    <property type="match status" value="1"/>
</dbReference>
<dbReference type="GO" id="GO:0008138">
    <property type="term" value="F:protein tyrosine/serine/threonine phosphatase activity"/>
    <property type="evidence" value="ECO:0007669"/>
    <property type="project" value="InterPro"/>
</dbReference>
<comment type="similarity">
    <text evidence="1">Belongs to the protein-tyrosine phosphatase family. Non-receptor class dual specificity subfamily.</text>
</comment>
<organism evidence="9 10">
    <name type="scientific">Lecanosticta acicola</name>
    <dbReference type="NCBI Taxonomy" id="111012"/>
    <lineage>
        <taxon>Eukaryota</taxon>
        <taxon>Fungi</taxon>
        <taxon>Dikarya</taxon>
        <taxon>Ascomycota</taxon>
        <taxon>Pezizomycotina</taxon>
        <taxon>Dothideomycetes</taxon>
        <taxon>Dothideomycetidae</taxon>
        <taxon>Mycosphaerellales</taxon>
        <taxon>Mycosphaerellaceae</taxon>
        <taxon>Lecanosticta</taxon>
    </lineage>
</organism>
<dbReference type="Gene3D" id="3.90.190.10">
    <property type="entry name" value="Protein tyrosine phosphatase superfamily"/>
    <property type="match status" value="1"/>
</dbReference>
<evidence type="ECO:0000256" key="3">
    <source>
        <dbReference type="ARBA" id="ARBA00022801"/>
    </source>
</evidence>
<reference evidence="9" key="1">
    <citation type="submission" date="2023-11" db="EMBL/GenBank/DDBJ databases">
        <authorList>
            <person name="Alioto T."/>
            <person name="Alioto T."/>
            <person name="Gomez Garrido J."/>
        </authorList>
    </citation>
    <scope>NUCLEOTIDE SEQUENCE</scope>
</reference>
<name>A0AAI8Z6K5_9PEZI</name>
<dbReference type="PROSITE" id="PS00028">
    <property type="entry name" value="ZINC_FINGER_C2H2_1"/>
    <property type="match status" value="1"/>
</dbReference>
<dbReference type="InterPro" id="IPR016278">
    <property type="entry name" value="DUSP12"/>
</dbReference>
<evidence type="ECO:0000256" key="6">
    <source>
        <dbReference type="SAM" id="MobiDB-lite"/>
    </source>
</evidence>
<dbReference type="InterPro" id="IPR020422">
    <property type="entry name" value="TYR_PHOSPHATASE_DUAL_dom"/>
</dbReference>
<dbReference type="EMBL" id="CAVMBE010000084">
    <property type="protein sequence ID" value="CAK4033363.1"/>
    <property type="molecule type" value="Genomic_DNA"/>
</dbReference>
<feature type="active site" description="Phosphocysteine intermediate" evidence="5">
    <location>
        <position position="91"/>
    </location>
</feature>
<keyword evidence="3" id="KW-0378">Hydrolase</keyword>
<feature type="domain" description="Tyrosine-protein phosphatase" evidence="7">
    <location>
        <begin position="5"/>
        <end position="147"/>
    </location>
</feature>
<evidence type="ECO:0000259" key="8">
    <source>
        <dbReference type="PROSITE" id="PS50056"/>
    </source>
</evidence>
<dbReference type="InterPro" id="IPR000387">
    <property type="entry name" value="Tyr_Pase_dom"/>
</dbReference>
<feature type="domain" description="Tyrosine specific protein phosphatases" evidence="8">
    <location>
        <begin position="68"/>
        <end position="126"/>
    </location>
</feature>
<dbReference type="GO" id="GO:0004725">
    <property type="term" value="F:protein tyrosine phosphatase activity"/>
    <property type="evidence" value="ECO:0007669"/>
    <property type="project" value="UniProtKB-EC"/>
</dbReference>
<proteinExistence type="inferred from homology"/>
<dbReference type="SMART" id="SM00195">
    <property type="entry name" value="DSPc"/>
    <property type="match status" value="1"/>
</dbReference>
<dbReference type="EC" id="3.1.3.48" evidence="2"/>
<accession>A0AAI8Z6K5</accession>
<gene>
    <name evidence="9" type="ORF">LECACI_7A008521</name>
</gene>
<dbReference type="PANTHER" id="PTHR45848:SF4">
    <property type="entry name" value="DUAL SPECIFICITY PROTEIN PHOSPHATASE 12"/>
    <property type="match status" value="1"/>
</dbReference>
<dbReference type="PROSITE" id="PS50056">
    <property type="entry name" value="TYR_PHOSPHATASE_2"/>
    <property type="match status" value="1"/>
</dbReference>
<dbReference type="Pfam" id="PF00782">
    <property type="entry name" value="DSPc"/>
    <property type="match status" value="1"/>
</dbReference>
<keyword evidence="4" id="KW-0904">Protein phosphatase</keyword>
<dbReference type="InterPro" id="IPR029021">
    <property type="entry name" value="Prot-tyrosine_phosphatase-like"/>
</dbReference>
<comment type="caution">
    <text evidence="9">The sequence shown here is derived from an EMBL/GenBank/DDBJ whole genome shotgun (WGS) entry which is preliminary data.</text>
</comment>
<protein>
    <recommendedName>
        <fullName evidence="2">protein-tyrosine-phosphatase</fullName>
        <ecNumber evidence="2">3.1.3.48</ecNumber>
    </recommendedName>
</protein>
<evidence type="ECO:0000256" key="5">
    <source>
        <dbReference type="PIRSR" id="PIRSR000941-50"/>
    </source>
</evidence>
<dbReference type="PIRSF" id="PIRSF000941">
    <property type="entry name" value="DUSP12"/>
    <property type="match status" value="1"/>
</dbReference>
<dbReference type="InterPro" id="IPR000340">
    <property type="entry name" value="Dual-sp_phosphatase_cat-dom"/>
</dbReference>
<evidence type="ECO:0000313" key="9">
    <source>
        <dbReference type="EMBL" id="CAK4033363.1"/>
    </source>
</evidence>
<dbReference type="SUPFAM" id="SSF52799">
    <property type="entry name" value="(Phosphotyrosine protein) phosphatases II"/>
    <property type="match status" value="1"/>
</dbReference>
<dbReference type="PANTHER" id="PTHR45848">
    <property type="entry name" value="DUAL SPECIFICITY PROTEIN PHOSPHATASE 12 FAMILY MEMBER"/>
    <property type="match status" value="1"/>
</dbReference>
<dbReference type="InterPro" id="IPR016130">
    <property type="entry name" value="Tyr_Pase_AS"/>
</dbReference>
<keyword evidence="10" id="KW-1185">Reference proteome</keyword>
<sequence>MQLLDRVPGDDELYIGGLFTLRRKEALQAAGITHVLSVLRLPLDQTLFESFAHKVIEKDDVDDENLLEHFQEACEFIQDGLEKGGGVLVHCAMGKSRSATCVCAYLVRRYGISPVEALARIRESRPLAEPNDGFMKQLELYHEMGAPNNIEQVPAYQRWLYLQEVALSRACGQAPEADKIRFEDEHDQGSASADFEMRCRKCRRTLATSQYLVSHEPRHDTDDSGTMQSKHPSPTCAHYFLDPLSWMRAELEQGKLDGRLECPKCKTNVGKYAWQGMQCSCGDWIVPGISLAKGRIDEVKSRTSGGASFGIRMPPSAISRKSDQNL</sequence>
<evidence type="ECO:0000256" key="1">
    <source>
        <dbReference type="ARBA" id="ARBA00008601"/>
    </source>
</evidence>
<dbReference type="PROSITE" id="PS00383">
    <property type="entry name" value="TYR_PHOSPHATASE_1"/>
    <property type="match status" value="1"/>
</dbReference>
<dbReference type="Proteomes" id="UP001296104">
    <property type="component" value="Unassembled WGS sequence"/>
</dbReference>
<evidence type="ECO:0000259" key="7">
    <source>
        <dbReference type="PROSITE" id="PS50054"/>
    </source>
</evidence>
<dbReference type="AlphaFoldDB" id="A0AAI8Z6K5"/>
<evidence type="ECO:0000256" key="4">
    <source>
        <dbReference type="ARBA" id="ARBA00022912"/>
    </source>
</evidence>
<evidence type="ECO:0000313" key="10">
    <source>
        <dbReference type="Proteomes" id="UP001296104"/>
    </source>
</evidence>
<evidence type="ECO:0000256" key="2">
    <source>
        <dbReference type="ARBA" id="ARBA00013064"/>
    </source>
</evidence>